<keyword evidence="2 5" id="KW-0812">Transmembrane</keyword>
<feature type="transmembrane region" description="Helical" evidence="5">
    <location>
        <begin position="274"/>
        <end position="293"/>
    </location>
</feature>
<name>A0A4V2V292_9GAMM</name>
<dbReference type="NCBIfam" id="TIGR01770">
    <property type="entry name" value="NDH_I_N"/>
    <property type="match status" value="1"/>
</dbReference>
<feature type="transmembrane region" description="Helical" evidence="5">
    <location>
        <begin position="458"/>
        <end position="480"/>
    </location>
</feature>
<dbReference type="EC" id="7.1.1.-" evidence="5"/>
<keyword evidence="3 5" id="KW-1133">Transmembrane helix</keyword>
<dbReference type="Pfam" id="PF00361">
    <property type="entry name" value="Proton_antipo_M"/>
    <property type="match status" value="1"/>
</dbReference>
<keyword evidence="5" id="KW-1278">Translocase</keyword>
<feature type="transmembrane region" description="Helical" evidence="5">
    <location>
        <begin position="242"/>
        <end position="262"/>
    </location>
</feature>
<dbReference type="AlphaFoldDB" id="A0A4V2V292"/>
<keyword evidence="5" id="KW-0813">Transport</keyword>
<evidence type="ECO:0000256" key="3">
    <source>
        <dbReference type="ARBA" id="ARBA00022989"/>
    </source>
</evidence>
<evidence type="ECO:0000259" key="7">
    <source>
        <dbReference type="Pfam" id="PF00361"/>
    </source>
</evidence>
<evidence type="ECO:0000256" key="1">
    <source>
        <dbReference type="ARBA" id="ARBA00004127"/>
    </source>
</evidence>
<dbReference type="NCBIfam" id="NF004442">
    <property type="entry name" value="PRK05777.1-5"/>
    <property type="match status" value="1"/>
</dbReference>
<gene>
    <name evidence="5" type="primary">nuoN</name>
    <name evidence="8" type="ORF">EDC35_101472</name>
</gene>
<evidence type="ECO:0000313" key="9">
    <source>
        <dbReference type="Proteomes" id="UP000295717"/>
    </source>
</evidence>
<dbReference type="EMBL" id="SMAO01000001">
    <property type="protein sequence ID" value="TCT24152.1"/>
    <property type="molecule type" value="Genomic_DNA"/>
</dbReference>
<reference evidence="8 9" key="1">
    <citation type="submission" date="2019-03" db="EMBL/GenBank/DDBJ databases">
        <title>Genomic Encyclopedia of Type Strains, Phase IV (KMG-IV): sequencing the most valuable type-strain genomes for metagenomic binning, comparative biology and taxonomic classification.</title>
        <authorList>
            <person name="Goeker M."/>
        </authorList>
    </citation>
    <scope>NUCLEOTIDE SEQUENCE [LARGE SCALE GENOMIC DNA]</scope>
    <source>
        <strain evidence="8 9">DSM 13587</strain>
    </source>
</reference>
<evidence type="ECO:0000256" key="2">
    <source>
        <dbReference type="ARBA" id="ARBA00022692"/>
    </source>
</evidence>
<feature type="transmembrane region" description="Helical" evidence="5">
    <location>
        <begin position="324"/>
        <end position="348"/>
    </location>
</feature>
<feature type="transmembrane region" description="Helical" evidence="5">
    <location>
        <begin position="406"/>
        <end position="425"/>
    </location>
</feature>
<comment type="similarity">
    <text evidence="5">Belongs to the complex I subunit 2 family.</text>
</comment>
<sequence>MPFDAANLVPILPEIAILITASVVLIVDLYLKDQDKGLNHSLSLIGLVIAIALTGAVGGGERQIFFDGNLVRDGISDLLKGAILVVSILAFIYARPWLKDRGMLVGEFYVLGLFAVLGMLVMVSANSFLTLYLGLELQALSLYALVAFDRDSKKGAEAAMKYFVLGALGSGLLLYGISMIYGATGSIELGPVAQAVAAQGIANKVLVFGIVFLVIGIGFKFGAVPFHMWVPDIYEGAPTPAVLFLGSAPKIAAFALAIRMLVEGLPSLHADWQGMLIILAVLSMGLGNLVAIAQTNIKRMLAYSAIGHAGFIFLGLLAGSQQGYAAAMFYAIVYAVMSAGAFGILLILSRKGFDAENLEDLKGLNDRDSWYAAMMTLVMFSMAGVPPTVGFMAKLLVLESVVRIDLVWLALVAVAFSIIGAFYYLRVIKFIYFDRPAPDAPILVTSGGVRIAMTANGLALLALGLFPAALLSLCQAAFAVQ</sequence>
<dbReference type="GO" id="GO:0050136">
    <property type="term" value="F:NADH dehydrogenase (quinone) (non-electrogenic) activity"/>
    <property type="evidence" value="ECO:0007669"/>
    <property type="project" value="UniProtKB-UniRule"/>
</dbReference>
<keyword evidence="5" id="KW-0874">Quinone</keyword>
<comment type="subunit">
    <text evidence="5">NDH-1 is composed of 14 different subunits. Subunits NuoA, H, J, K, L, M, N constitute the membrane sector of the complex.</text>
</comment>
<dbReference type="RefSeq" id="WP_132975321.1">
    <property type="nucleotide sequence ID" value="NZ_SMAO01000001.1"/>
</dbReference>
<evidence type="ECO:0000256" key="4">
    <source>
        <dbReference type="ARBA" id="ARBA00023136"/>
    </source>
</evidence>
<accession>A0A4V2V292</accession>
<keyword evidence="5" id="KW-0520">NAD</keyword>
<feature type="transmembrane region" description="Helical" evidence="5">
    <location>
        <begin position="369"/>
        <end position="386"/>
    </location>
</feature>
<dbReference type="HAMAP" id="MF_00445">
    <property type="entry name" value="NDH1_NuoN_1"/>
    <property type="match status" value="1"/>
</dbReference>
<keyword evidence="4 5" id="KW-0472">Membrane</keyword>
<feature type="transmembrane region" description="Helical" evidence="5">
    <location>
        <begin position="160"/>
        <end position="181"/>
    </location>
</feature>
<feature type="transmembrane region" description="Helical" evidence="5">
    <location>
        <begin position="38"/>
        <end position="58"/>
    </location>
</feature>
<dbReference type="OrthoDB" id="9768329at2"/>
<feature type="transmembrane region" description="Helical" evidence="5">
    <location>
        <begin position="201"/>
        <end position="221"/>
    </location>
</feature>
<comment type="subcellular location">
    <subcellularLocation>
        <location evidence="5">Cell membrane</location>
        <topology evidence="5">Multi-pass membrane protein</topology>
    </subcellularLocation>
    <subcellularLocation>
        <location evidence="1">Endomembrane system</location>
        <topology evidence="1">Multi-pass membrane protein</topology>
    </subcellularLocation>
    <subcellularLocation>
        <location evidence="6">Membrane</location>
        <topology evidence="6">Multi-pass membrane protein</topology>
    </subcellularLocation>
</comment>
<feature type="transmembrane region" description="Helical" evidence="5">
    <location>
        <begin position="12"/>
        <end position="31"/>
    </location>
</feature>
<dbReference type="PANTHER" id="PTHR22773">
    <property type="entry name" value="NADH DEHYDROGENASE"/>
    <property type="match status" value="1"/>
</dbReference>
<dbReference type="GO" id="GO:0005886">
    <property type="term" value="C:plasma membrane"/>
    <property type="evidence" value="ECO:0007669"/>
    <property type="project" value="UniProtKB-SubCell"/>
</dbReference>
<evidence type="ECO:0000313" key="8">
    <source>
        <dbReference type="EMBL" id="TCT24152.1"/>
    </source>
</evidence>
<comment type="catalytic activity">
    <reaction evidence="5">
        <text>a quinone + NADH + 5 H(+)(in) = a quinol + NAD(+) + 4 H(+)(out)</text>
        <dbReference type="Rhea" id="RHEA:57888"/>
        <dbReference type="ChEBI" id="CHEBI:15378"/>
        <dbReference type="ChEBI" id="CHEBI:24646"/>
        <dbReference type="ChEBI" id="CHEBI:57540"/>
        <dbReference type="ChEBI" id="CHEBI:57945"/>
        <dbReference type="ChEBI" id="CHEBI:132124"/>
    </reaction>
</comment>
<dbReference type="GO" id="GO:0042773">
    <property type="term" value="P:ATP synthesis coupled electron transport"/>
    <property type="evidence" value="ECO:0007669"/>
    <property type="project" value="InterPro"/>
</dbReference>
<dbReference type="InterPro" id="IPR003918">
    <property type="entry name" value="NADH_UbQ_OxRdtase"/>
</dbReference>
<feature type="domain" description="NADH:quinone oxidoreductase/Mrp antiporter transmembrane" evidence="7">
    <location>
        <begin position="125"/>
        <end position="419"/>
    </location>
</feature>
<dbReference type="InterPro" id="IPR001750">
    <property type="entry name" value="ND/Mrp_TM"/>
</dbReference>
<comment type="function">
    <text evidence="5">NDH-1 shuttles electrons from NADH, via FMN and iron-sulfur (Fe-S) centers, to quinones in the respiratory chain. The immediate electron acceptor for the enzyme in this species is believed to be ubiquinone. Couples the redox reaction to proton translocation (for every two electrons transferred, four hydrogen ions are translocated across the cytoplasmic membrane), and thus conserves the redox energy in a proton gradient.</text>
</comment>
<dbReference type="Proteomes" id="UP000295717">
    <property type="component" value="Unassembled WGS sequence"/>
</dbReference>
<dbReference type="PRINTS" id="PR01437">
    <property type="entry name" value="NUOXDRDTASE4"/>
</dbReference>
<keyword evidence="5" id="KW-1003">Cell membrane</keyword>
<feature type="transmembrane region" description="Helical" evidence="5">
    <location>
        <begin position="108"/>
        <end position="125"/>
    </location>
</feature>
<dbReference type="GO" id="GO:0012505">
    <property type="term" value="C:endomembrane system"/>
    <property type="evidence" value="ECO:0007669"/>
    <property type="project" value="UniProtKB-SubCell"/>
</dbReference>
<organism evidence="8 9">
    <name type="scientific">Thiobaca trueperi</name>
    <dbReference type="NCBI Taxonomy" id="127458"/>
    <lineage>
        <taxon>Bacteria</taxon>
        <taxon>Pseudomonadati</taxon>
        <taxon>Pseudomonadota</taxon>
        <taxon>Gammaproteobacteria</taxon>
        <taxon>Chromatiales</taxon>
        <taxon>Chromatiaceae</taxon>
        <taxon>Thiobaca</taxon>
    </lineage>
</organism>
<dbReference type="GO" id="GO:0008137">
    <property type="term" value="F:NADH dehydrogenase (ubiquinone) activity"/>
    <property type="evidence" value="ECO:0007669"/>
    <property type="project" value="InterPro"/>
</dbReference>
<protein>
    <recommendedName>
        <fullName evidence="5">NADH-quinone oxidoreductase subunit N</fullName>
        <ecNumber evidence="5">7.1.1.-</ecNumber>
    </recommendedName>
    <alternativeName>
        <fullName evidence="5">NADH dehydrogenase I subunit N</fullName>
    </alternativeName>
    <alternativeName>
        <fullName evidence="5">NDH-1 subunit N</fullName>
    </alternativeName>
</protein>
<keyword evidence="5" id="KW-0830">Ubiquinone</keyword>
<dbReference type="GO" id="GO:0048038">
    <property type="term" value="F:quinone binding"/>
    <property type="evidence" value="ECO:0007669"/>
    <property type="project" value="UniProtKB-KW"/>
</dbReference>
<feature type="transmembrane region" description="Helical" evidence="5">
    <location>
        <begin position="300"/>
        <end position="318"/>
    </location>
</feature>
<proteinExistence type="inferred from homology"/>
<evidence type="ECO:0000256" key="6">
    <source>
        <dbReference type="RuleBase" id="RU000320"/>
    </source>
</evidence>
<evidence type="ECO:0000256" key="5">
    <source>
        <dbReference type="HAMAP-Rule" id="MF_00445"/>
    </source>
</evidence>
<comment type="caution">
    <text evidence="8">The sequence shown here is derived from an EMBL/GenBank/DDBJ whole genome shotgun (WGS) entry which is preliminary data.</text>
</comment>
<keyword evidence="9" id="KW-1185">Reference proteome</keyword>
<feature type="transmembrane region" description="Helical" evidence="5">
    <location>
        <begin position="78"/>
        <end position="96"/>
    </location>
</feature>
<dbReference type="InterPro" id="IPR010096">
    <property type="entry name" value="NADH-Q_OxRdtase_suN/2"/>
</dbReference>